<accession>A0ABN9WM44</accession>
<evidence type="ECO:0000313" key="3">
    <source>
        <dbReference type="Proteomes" id="UP001189429"/>
    </source>
</evidence>
<reference evidence="2" key="1">
    <citation type="submission" date="2023-10" db="EMBL/GenBank/DDBJ databases">
        <authorList>
            <person name="Chen Y."/>
            <person name="Shah S."/>
            <person name="Dougan E. K."/>
            <person name="Thang M."/>
            <person name="Chan C."/>
        </authorList>
    </citation>
    <scope>NUCLEOTIDE SEQUENCE [LARGE SCALE GENOMIC DNA]</scope>
</reference>
<evidence type="ECO:0000313" key="2">
    <source>
        <dbReference type="EMBL" id="CAK0887666.1"/>
    </source>
</evidence>
<dbReference type="Proteomes" id="UP001189429">
    <property type="component" value="Unassembled WGS sequence"/>
</dbReference>
<evidence type="ECO:0000256" key="1">
    <source>
        <dbReference type="SAM" id="MobiDB-lite"/>
    </source>
</evidence>
<protein>
    <submittedName>
        <fullName evidence="2">Uncharacterized protein</fullName>
    </submittedName>
</protein>
<feature type="region of interest" description="Disordered" evidence="1">
    <location>
        <begin position="44"/>
        <end position="75"/>
    </location>
</feature>
<gene>
    <name evidence="2" type="ORF">PCOR1329_LOCUS68655</name>
</gene>
<keyword evidence="3" id="KW-1185">Reference proteome</keyword>
<sequence>MNPPPKGKREDGIGTALNHMRPEDLWDFVDPWLPGAAHYIAKLDPTPWEGPGERQAPSTPVPSGSADSVSYKAVQHDSQNKASVHEFVMHDEQEFWVSLTWPSARMVKPCSVRMPAVTLAVSKVSESGVEGEPVMGEDYGWVLETHRAKVSLGSGRYVVLASAHFPYGDFIRQVVLTVYSAAAVDIGDSHMPAPALGLAMFGAGGGSGADCSAIMIHGHGMYVANHENQIGGLPTYWSFDGESFAYFVSGADKWYLIDKSYWQVVQQGEYWSFAQLDRSSLTCGCQDSENGPSGFSGLSCSDVKAPNNRYANVECDSGSRRITHHT</sequence>
<organism evidence="2 3">
    <name type="scientific">Prorocentrum cordatum</name>
    <dbReference type="NCBI Taxonomy" id="2364126"/>
    <lineage>
        <taxon>Eukaryota</taxon>
        <taxon>Sar</taxon>
        <taxon>Alveolata</taxon>
        <taxon>Dinophyceae</taxon>
        <taxon>Prorocentrales</taxon>
        <taxon>Prorocentraceae</taxon>
        <taxon>Prorocentrum</taxon>
    </lineage>
</organism>
<dbReference type="EMBL" id="CAUYUJ010018969">
    <property type="protein sequence ID" value="CAK0887666.1"/>
    <property type="molecule type" value="Genomic_DNA"/>
</dbReference>
<name>A0ABN9WM44_9DINO</name>
<comment type="caution">
    <text evidence="2">The sequence shown here is derived from an EMBL/GenBank/DDBJ whole genome shotgun (WGS) entry which is preliminary data.</text>
</comment>
<feature type="compositionally biased region" description="Polar residues" evidence="1">
    <location>
        <begin position="56"/>
        <end position="68"/>
    </location>
</feature>
<proteinExistence type="predicted"/>